<dbReference type="PANTHER" id="PTHR30349:SF88">
    <property type="entry name" value="BLL1584 PROTEIN"/>
    <property type="match status" value="1"/>
</dbReference>
<dbReference type="PANTHER" id="PTHR30349">
    <property type="entry name" value="PHAGE INTEGRASE-RELATED"/>
    <property type="match status" value="1"/>
</dbReference>
<evidence type="ECO:0000256" key="1">
    <source>
        <dbReference type="ARBA" id="ARBA00022908"/>
    </source>
</evidence>
<evidence type="ECO:0000256" key="2">
    <source>
        <dbReference type="ARBA" id="ARBA00023172"/>
    </source>
</evidence>
<dbReference type="InterPro" id="IPR013762">
    <property type="entry name" value="Integrase-like_cat_sf"/>
</dbReference>
<name>A0ABW2BAT4_9RHOB</name>
<evidence type="ECO:0000313" key="4">
    <source>
        <dbReference type="EMBL" id="MFC6762840.1"/>
    </source>
</evidence>
<dbReference type="SUPFAM" id="SSF56349">
    <property type="entry name" value="DNA breaking-rejoining enzymes"/>
    <property type="match status" value="1"/>
</dbReference>
<keyword evidence="1" id="KW-0229">DNA integration</keyword>
<feature type="domain" description="Tyr recombinase" evidence="3">
    <location>
        <begin position="259"/>
        <end position="431"/>
    </location>
</feature>
<dbReference type="PROSITE" id="PS51898">
    <property type="entry name" value="TYR_RECOMBINASE"/>
    <property type="match status" value="1"/>
</dbReference>
<dbReference type="Pfam" id="PF00589">
    <property type="entry name" value="Phage_integrase"/>
    <property type="match status" value="1"/>
</dbReference>
<organism evidence="4 5">
    <name type="scientific">Sulfitobacter porphyrae</name>
    <dbReference type="NCBI Taxonomy" id="1246864"/>
    <lineage>
        <taxon>Bacteria</taxon>
        <taxon>Pseudomonadati</taxon>
        <taxon>Pseudomonadota</taxon>
        <taxon>Alphaproteobacteria</taxon>
        <taxon>Rhodobacterales</taxon>
        <taxon>Roseobacteraceae</taxon>
        <taxon>Sulfitobacter</taxon>
    </lineage>
</organism>
<dbReference type="InterPro" id="IPR002104">
    <property type="entry name" value="Integrase_catalytic"/>
</dbReference>
<comment type="caution">
    <text evidence="4">The sequence shown here is derived from an EMBL/GenBank/DDBJ whole genome shotgun (WGS) entry which is preliminary data.</text>
</comment>
<dbReference type="CDD" id="cd00796">
    <property type="entry name" value="INT_Rci_Hp1_C"/>
    <property type="match status" value="1"/>
</dbReference>
<keyword evidence="5" id="KW-1185">Reference proteome</keyword>
<dbReference type="InterPro" id="IPR050090">
    <property type="entry name" value="Tyrosine_recombinase_XerCD"/>
</dbReference>
<accession>A0ABW2BAT4</accession>
<dbReference type="EMBL" id="JBHSWG010000006">
    <property type="protein sequence ID" value="MFC6762840.1"/>
    <property type="molecule type" value="Genomic_DNA"/>
</dbReference>
<protein>
    <submittedName>
        <fullName evidence="4">Tyrosine-type recombinase/integrase</fullName>
    </submittedName>
</protein>
<evidence type="ECO:0000313" key="5">
    <source>
        <dbReference type="Proteomes" id="UP001596353"/>
    </source>
</evidence>
<sequence length="498" mass="56138">MTGHLRRVAEELGTVNTVKSCRFQSEAEILGLPFREYPHWHALLRGRHIGVHRQDGRICNWVARTLKADGNYKQKCLGPALNLNKPHIGFDVAIERAFEWFETGQIKSLSTAARPKGRVTELAVCPIGQVYTVGHALRDYLIWTKMARSAGGHYNNLTLMNYHLVASFSSIPIEDFNGHDLQRLAVQVLETPPKRGFEEPLPRVSIDDLHTDEVRRRKRTFNSLVTILRMAFQYAWENGHLQNERSWKCLHRISVNHSPRTIFLTREECVRLLEACAPSLRDLVLAGLYTGCRVGELGNLRVGDVADKGFGIIVRAFKNSPSRFVFLPAEGMAFFLRCIEGKGPADHVFHSSKGKPWRRQHTLHFRTAVAVAQLPKEFVFHGLRHTYASDLIRNGASLDTAAKQLGHANTLTVMKTYGHFAEQVREQQVADCFSPLSAENQSLVANASAQLNALHQLSSATNWRDYGLVENNTTLPKTVVARPHSLVLKVFSRPNGRH</sequence>
<evidence type="ECO:0000259" key="3">
    <source>
        <dbReference type="PROSITE" id="PS51898"/>
    </source>
</evidence>
<reference evidence="5" key="1">
    <citation type="journal article" date="2019" name="Int. J. Syst. Evol. Microbiol.">
        <title>The Global Catalogue of Microorganisms (GCM) 10K type strain sequencing project: providing services to taxonomists for standard genome sequencing and annotation.</title>
        <authorList>
            <consortium name="The Broad Institute Genomics Platform"/>
            <consortium name="The Broad Institute Genome Sequencing Center for Infectious Disease"/>
            <person name="Wu L."/>
            <person name="Ma J."/>
        </authorList>
    </citation>
    <scope>NUCLEOTIDE SEQUENCE [LARGE SCALE GENOMIC DNA]</scope>
    <source>
        <strain evidence="5">CCUG 66188</strain>
    </source>
</reference>
<dbReference type="InterPro" id="IPR011010">
    <property type="entry name" value="DNA_brk_join_enz"/>
</dbReference>
<dbReference type="Gene3D" id="1.10.443.10">
    <property type="entry name" value="Intergrase catalytic core"/>
    <property type="match status" value="1"/>
</dbReference>
<keyword evidence="2" id="KW-0233">DNA recombination</keyword>
<gene>
    <name evidence="4" type="ORF">ACFQFQ_29840</name>
</gene>
<dbReference type="Proteomes" id="UP001596353">
    <property type="component" value="Unassembled WGS sequence"/>
</dbReference>
<proteinExistence type="predicted"/>